<organism evidence="5">
    <name type="scientific">Melbourne fly narnavirus 1</name>
    <dbReference type="NCBI Taxonomy" id="2250642"/>
    <lineage>
        <taxon>Viruses</taxon>
        <taxon>Riboviria</taxon>
        <taxon>Orthornavirae</taxon>
        <taxon>Lenarviricota</taxon>
        <taxon>Amabiliviricetes</taxon>
        <taxon>Wolframvirales</taxon>
        <taxon>Narnaviridae</taxon>
    </lineage>
</organism>
<evidence type="ECO:0000256" key="1">
    <source>
        <dbReference type="ARBA" id="ARBA00022484"/>
    </source>
</evidence>
<dbReference type="Pfam" id="PF05919">
    <property type="entry name" value="Mitovir_RNA_pol"/>
    <property type="match status" value="1"/>
</dbReference>
<dbReference type="PANTHER" id="PTHR34456:SF9">
    <property type="entry name" value="MITOVIRUS RNA-DEPENDENT RNA POLYMERASE"/>
    <property type="match status" value="1"/>
</dbReference>
<accession>A0A2Z4QL01</accession>
<evidence type="ECO:0000256" key="2">
    <source>
        <dbReference type="ARBA" id="ARBA00022679"/>
    </source>
</evidence>
<dbReference type="PANTHER" id="PTHR34456">
    <property type="entry name" value="MITOVIRUS RNA-DEPENDENT RNA POLYMERASE"/>
    <property type="match status" value="1"/>
</dbReference>
<reference evidence="5" key="1">
    <citation type="submission" date="2018-05" db="EMBL/GenBank/DDBJ databases">
        <title>Lack of effect of Wolbachia wMel on the prevalence and abundance of the RNA virome of Drosophila melanogaster.</title>
        <authorList>
            <person name="Shi M."/>
            <person name="White V.L."/>
            <person name="Schlub T."/>
            <person name="Eden J.-S."/>
            <person name="Hoffmann A.A."/>
            <person name="Holmes E.C."/>
        </authorList>
    </citation>
    <scope>NUCLEOTIDE SEQUENCE</scope>
    <source>
        <strain evidence="5">MEL214N</strain>
    </source>
</reference>
<dbReference type="SUPFAM" id="SSF56672">
    <property type="entry name" value="DNA/RNA polymerases"/>
    <property type="match status" value="1"/>
</dbReference>
<evidence type="ECO:0000313" key="5">
    <source>
        <dbReference type="EMBL" id="AWY11206.1"/>
    </source>
</evidence>
<name>A0A2Z4QL01_9VIRU</name>
<dbReference type="GO" id="GO:0003968">
    <property type="term" value="F:RNA-directed RNA polymerase activity"/>
    <property type="evidence" value="ECO:0007669"/>
    <property type="project" value="UniProtKB-KW"/>
</dbReference>
<sequence>MSYAKVCDRVCQHMQSININPIDSSRYASMVSKWLACSGPEWTIERLKSLKQSFMDRLQSETDDYSIPAGWATRKNSKGKVIVKDGLVHRILSSHLSNLKQIEGFLRLYQVIELEHLTKKQKLKMEVAIEAPSKCNSYVESELIRVAKPRNVSSEVLKRITRFDEGSLCLPEMLGSASKRSPVFEFSSSAMRYKRSKSRDNAESADWLEYFQTSESVYKLWSSHNVPVSRALGVSPELLSYRKFTRNSSPVGSVIVLQQHGGKARWIANPLLAFQAIGEPLKNKLFEYSKLAYSREIKTNNQDEGHQTVVDWLKSERKVYSFDATSFTDRFPVSLQLSVLRRLKEVGVVNDFDYDFCEFMVNSEWYCPSLKRNVKWSVGQPLGYGPSFHLATLTHACLVESLARSLKVHDDCWRIVGDDIVIANDSLANLYSKTMTALGVEINKSKSLISHKYAEFLGKLISIDGVNPSIKVKLLTGSDQIVSSLAFYGWSGYKHLSRREKGFAKEAFLPTYLGGTGLRIPGVSNKVWYRITNQDYWAQKAVRSELRSFFGMTSDSLSTGKILSLRSEYYERNGLPLAPVEWSMVTDSPLNAFSNQPISNRSENEDQRDTSYSSSIMNSYAFLIDSFVRSEGLIDTLPVFRSEVGVNRSNPATSILTNDGYVSPTEKEIKLPIGGCITEQENEHADRKSINSSKRPVFERGFNPSNLEGDVFKDPVKWFNVDEVLAKVEEQKEKQLRRNERKRTSGREI</sequence>
<keyword evidence="3" id="KW-0548">Nucleotidyltransferase</keyword>
<keyword evidence="2" id="KW-0808">Transferase</keyword>
<evidence type="ECO:0000256" key="3">
    <source>
        <dbReference type="ARBA" id="ARBA00022695"/>
    </source>
</evidence>
<evidence type="ECO:0000256" key="4">
    <source>
        <dbReference type="SAM" id="MobiDB-lite"/>
    </source>
</evidence>
<feature type="region of interest" description="Disordered" evidence="4">
    <location>
        <begin position="730"/>
        <end position="749"/>
    </location>
</feature>
<dbReference type="InterPro" id="IPR008686">
    <property type="entry name" value="RNA_pol_mitovir"/>
</dbReference>
<keyword evidence="1 5" id="KW-0696">RNA-directed RNA polymerase</keyword>
<protein>
    <submittedName>
        <fullName evidence="5">Putative RNA-dependent RNA polymerase</fullName>
    </submittedName>
</protein>
<dbReference type="EMBL" id="MH384387">
    <property type="protein sequence ID" value="AWY11206.1"/>
    <property type="molecule type" value="Genomic_RNA"/>
</dbReference>
<dbReference type="InterPro" id="IPR043502">
    <property type="entry name" value="DNA/RNA_pol_sf"/>
</dbReference>
<proteinExistence type="predicted"/>